<name>A0ABV3AMQ2_9ACTN</name>
<dbReference type="SUPFAM" id="SSF51197">
    <property type="entry name" value="Clavaminate synthase-like"/>
    <property type="match status" value="1"/>
</dbReference>
<evidence type="ECO:0000313" key="7">
    <source>
        <dbReference type="EMBL" id="MEU5713238.1"/>
    </source>
</evidence>
<evidence type="ECO:0000256" key="2">
    <source>
        <dbReference type="ARBA" id="ARBA00023002"/>
    </source>
</evidence>
<keyword evidence="7" id="KW-0223">Dioxygenase</keyword>
<dbReference type="InterPro" id="IPR050411">
    <property type="entry name" value="AlphaKG_dependent_hydroxylases"/>
</dbReference>
<keyword evidence="2 7" id="KW-0560">Oxidoreductase</keyword>
<feature type="compositionally biased region" description="Low complexity" evidence="5">
    <location>
        <begin position="8"/>
        <end position="22"/>
    </location>
</feature>
<keyword evidence="3" id="KW-0408">Iron</keyword>
<evidence type="ECO:0000256" key="4">
    <source>
        <dbReference type="ARBA" id="ARBA00023194"/>
    </source>
</evidence>
<accession>A0ABV3AMQ2</accession>
<evidence type="ECO:0000256" key="1">
    <source>
        <dbReference type="ARBA" id="ARBA00001954"/>
    </source>
</evidence>
<organism evidence="7 8">
    <name type="scientific">Streptomyces flaveolus</name>
    <dbReference type="NCBI Taxonomy" id="67297"/>
    <lineage>
        <taxon>Bacteria</taxon>
        <taxon>Bacillati</taxon>
        <taxon>Actinomycetota</taxon>
        <taxon>Actinomycetes</taxon>
        <taxon>Kitasatosporales</taxon>
        <taxon>Streptomycetaceae</taxon>
        <taxon>Streptomyces</taxon>
    </lineage>
</organism>
<dbReference type="InterPro" id="IPR003819">
    <property type="entry name" value="TauD/TfdA-like"/>
</dbReference>
<comment type="cofactor">
    <cofactor evidence="1">
        <name>Fe(2+)</name>
        <dbReference type="ChEBI" id="CHEBI:29033"/>
    </cofactor>
</comment>
<reference evidence="7 8" key="1">
    <citation type="submission" date="2024-06" db="EMBL/GenBank/DDBJ databases">
        <title>The Natural Products Discovery Center: Release of the First 8490 Sequenced Strains for Exploring Actinobacteria Biosynthetic Diversity.</title>
        <authorList>
            <person name="Kalkreuter E."/>
            <person name="Kautsar S.A."/>
            <person name="Yang D."/>
            <person name="Bader C.D."/>
            <person name="Teijaro C.N."/>
            <person name="Fluegel L."/>
            <person name="Davis C.M."/>
            <person name="Simpson J.R."/>
            <person name="Lauterbach L."/>
            <person name="Steele A.D."/>
            <person name="Gui C."/>
            <person name="Meng S."/>
            <person name="Li G."/>
            <person name="Viehrig K."/>
            <person name="Ye F."/>
            <person name="Su P."/>
            <person name="Kiefer A.F."/>
            <person name="Nichols A."/>
            <person name="Cepeda A.J."/>
            <person name="Yan W."/>
            <person name="Fan B."/>
            <person name="Jiang Y."/>
            <person name="Adhikari A."/>
            <person name="Zheng C.-J."/>
            <person name="Schuster L."/>
            <person name="Cowan T.M."/>
            <person name="Smanski M.J."/>
            <person name="Chevrette M.G."/>
            <person name="De Carvalho L.P.S."/>
            <person name="Shen B."/>
        </authorList>
    </citation>
    <scope>NUCLEOTIDE SEQUENCE [LARGE SCALE GENOMIC DNA]</scope>
    <source>
        <strain evidence="7 8">NPDC020594</strain>
    </source>
</reference>
<gene>
    <name evidence="7" type="ORF">AB0H04_41585</name>
</gene>
<protein>
    <submittedName>
        <fullName evidence="7">TauD/TfdA family dioxygenase</fullName>
        <ecNumber evidence="7">1.14.11.-</ecNumber>
    </submittedName>
</protein>
<sequence>MTSVLDLTAPVPETAPAPQAAATRVPVVAADGGGDPAGWAASHRAEVRAALADAGAVLLRGLGPRTPEEVGAVAAALGIEAMPEREGFAPRRTLAPGVLSSSEWPPDEPMCMHHEVSYAAEVPSTLLFACLRAPDEGGATALADGQAVLRALPADLVEPFAREGWQLTRSYREVGVAWTEAFGTEDPAEVAAYCAREAVEHSWLPDGALRTRQRRAAVLTHPGTGRPVWFNQVAFLNERTLDPMVREYLTDVYGPGALPFTTAYGDGRPIPDEVVETIDRAYRAATVREPWITGDVLVVDNLRMAHSREPYEGDRRIAVVLGDPVRLPGHVRAL</sequence>
<dbReference type="InterPro" id="IPR042098">
    <property type="entry name" value="TauD-like_sf"/>
</dbReference>
<evidence type="ECO:0000259" key="6">
    <source>
        <dbReference type="Pfam" id="PF02668"/>
    </source>
</evidence>
<comment type="caution">
    <text evidence="7">The sequence shown here is derived from an EMBL/GenBank/DDBJ whole genome shotgun (WGS) entry which is preliminary data.</text>
</comment>
<evidence type="ECO:0000313" key="8">
    <source>
        <dbReference type="Proteomes" id="UP001551011"/>
    </source>
</evidence>
<dbReference type="Pfam" id="PF02668">
    <property type="entry name" value="TauD"/>
    <property type="match status" value="1"/>
</dbReference>
<dbReference type="RefSeq" id="WP_078629753.1">
    <property type="nucleotide sequence ID" value="NZ_JBFAEG010000047.1"/>
</dbReference>
<dbReference type="EC" id="1.14.11.-" evidence="7"/>
<feature type="domain" description="TauD/TfdA-like" evidence="6">
    <location>
        <begin position="31"/>
        <end position="317"/>
    </location>
</feature>
<evidence type="ECO:0000256" key="3">
    <source>
        <dbReference type="ARBA" id="ARBA00023004"/>
    </source>
</evidence>
<evidence type="ECO:0000256" key="5">
    <source>
        <dbReference type="SAM" id="MobiDB-lite"/>
    </source>
</evidence>
<proteinExistence type="predicted"/>
<feature type="region of interest" description="Disordered" evidence="5">
    <location>
        <begin position="1"/>
        <end position="22"/>
    </location>
</feature>
<keyword evidence="8" id="KW-1185">Reference proteome</keyword>
<dbReference type="GO" id="GO:0051213">
    <property type="term" value="F:dioxygenase activity"/>
    <property type="evidence" value="ECO:0007669"/>
    <property type="project" value="UniProtKB-KW"/>
</dbReference>
<dbReference type="PANTHER" id="PTHR10696:SF56">
    <property type="entry name" value="TAUD_TFDA-LIKE DOMAIN-CONTAINING PROTEIN"/>
    <property type="match status" value="1"/>
</dbReference>
<dbReference type="Proteomes" id="UP001551011">
    <property type="component" value="Unassembled WGS sequence"/>
</dbReference>
<dbReference type="Gene3D" id="3.60.130.10">
    <property type="entry name" value="Clavaminate synthase-like"/>
    <property type="match status" value="1"/>
</dbReference>
<dbReference type="PANTHER" id="PTHR10696">
    <property type="entry name" value="GAMMA-BUTYROBETAINE HYDROXYLASE-RELATED"/>
    <property type="match status" value="1"/>
</dbReference>
<dbReference type="EMBL" id="JBFAEG010000047">
    <property type="protein sequence ID" value="MEU5713238.1"/>
    <property type="molecule type" value="Genomic_DNA"/>
</dbReference>
<keyword evidence="4" id="KW-0045">Antibiotic biosynthesis</keyword>